<dbReference type="VEuPathDB" id="FungiDB:D8B26_002241"/>
<feature type="compositionally biased region" description="Acidic residues" evidence="1">
    <location>
        <begin position="748"/>
        <end position="765"/>
    </location>
</feature>
<feature type="compositionally biased region" description="Pro residues" evidence="1">
    <location>
        <begin position="636"/>
        <end position="658"/>
    </location>
</feature>
<reference evidence="4" key="2">
    <citation type="submission" date="2010-03" db="EMBL/GenBank/DDBJ databases">
        <title>The genome sequence of Coccidioides posadasii strain Silveira.</title>
        <authorList>
            <consortium name="The Broad Institute Genome Sequencing Center for Infectious Disease"/>
            <person name="Neafsey D."/>
            <person name="Orbach M."/>
            <person name="Henn M.R."/>
            <person name="Cole G.T."/>
            <person name="Galgiani J."/>
            <person name="Gardner M.J."/>
            <person name="Kirkland T.N."/>
            <person name="Taylor J.W."/>
            <person name="Young S.K."/>
            <person name="Zeng Q."/>
            <person name="Koehrsen M."/>
            <person name="Alvarado L."/>
            <person name="Berlin A."/>
            <person name="Borenstein D."/>
            <person name="Chapman S.B."/>
            <person name="Chen Z."/>
            <person name="Engels R."/>
            <person name="Freedman E."/>
            <person name="Gellesch M."/>
            <person name="Goldberg J."/>
            <person name="Griggs A."/>
            <person name="Gujja S."/>
            <person name="Heilman E."/>
            <person name="Heiman D."/>
            <person name="Howarth C."/>
            <person name="Jen D."/>
            <person name="Larson L."/>
            <person name="Mehta T."/>
            <person name="Neiman D."/>
            <person name="Park D."/>
            <person name="Pearson M."/>
            <person name="Richards J."/>
            <person name="Roberts A."/>
            <person name="Saif S."/>
            <person name="Shea T."/>
            <person name="Shenoy N."/>
            <person name="Sisk P."/>
            <person name="Stolte C."/>
            <person name="Sykes S."/>
            <person name="Walk T."/>
            <person name="White J."/>
            <person name="Yandava C."/>
            <person name="Haas B."/>
            <person name="Nusbaum C."/>
            <person name="Birren B."/>
        </authorList>
    </citation>
    <scope>NUCLEOTIDE SEQUENCE [LARGE SCALE GENOMIC DNA]</scope>
    <source>
        <strain evidence="4">RMSCC 757 / Silveira</strain>
    </source>
</reference>
<protein>
    <recommendedName>
        <fullName evidence="2">DUF3824 domain-containing protein</fullName>
    </recommendedName>
</protein>
<evidence type="ECO:0000259" key="2">
    <source>
        <dbReference type="Pfam" id="PF12868"/>
    </source>
</evidence>
<evidence type="ECO:0000313" key="3">
    <source>
        <dbReference type="EMBL" id="EFW15675.1"/>
    </source>
</evidence>
<sequence>MSYPSRDRDRDWDELSRHSDPRATYSTYKRYVIPDDNSAACRRDDLSDRQLAIRTLDREDRRTMPRHYDYEYSLDTDFDPVYRAPSYASYSPRSDSEYQIVHRSEAMDDRFMVRRDPQDDDFYYHRRFREYDNGRSYPGYEVISYRTESPRPSRGRRRRCSSDDDIVHVRRSDKEESPHGYRRHLAEGALVGVGAAELIRHQSKKASEKGKESTLARLGKDVGAGTLGVLAADAIVRAHSRHRSKSRARSKSRHRCESLDRGRDHHRHRYRYHHRRYHRHGSRSSSTSRSRARTLAGLGLGAAAIAGAVALAKKHSEKSSQQRSSCRRSRSHRRRSSSASSSSDARDPDHRNRRMAEAGLAGAAVAGLVDHVRSKSRSRKGRSRSRIRTGIPIAAAGLGSAAIAAAYEKNKAKKEDKKEKETRRARSRSRSKSRARSSSESQVGVPPHLIEYGDDPVYGRIPASNYYGRAESPYHTPRNHTHSRSRRSPSTDSWSSSDRESGRNRRDKRRERSRSRDLATAGLAAAGAAGLAAHKYAQRKERKKNERDRRRDEGEARQDSYDDTYSTTPYPPSPPRPSASLYPQGNYYPQTTQFPQSPNQTTGPPPGHYQYPPSNYPPPGTASMPPPNHVSHNPADYPPPPGAPPPAQHYNYPVPPAQDPYAHLQPRGDENVSAVPKSTHPTEQHQFSYKGVSETSELNQPDGHTFSTSKSPSYADEALVTATLHGRPRSTSQPATKTVQFNLQPDYASDDLSYENGYETDDSDSTIDGCNHSRHLRTPRRAQNRSIHSRSHTPAPITPRHVRKHEVRSSQGDHSDSESTVDLPDRFDSQGHLVRTTWWYFSVEFDTLNYWMQYT</sequence>
<keyword evidence="4" id="KW-1185">Reference proteome</keyword>
<feature type="domain" description="DUF3824" evidence="2">
    <location>
        <begin position="510"/>
        <end position="672"/>
    </location>
</feature>
<feature type="compositionally biased region" description="Basic and acidic residues" evidence="1">
    <location>
        <begin position="543"/>
        <end position="560"/>
    </location>
</feature>
<feature type="compositionally biased region" description="Basic and acidic residues" evidence="1">
    <location>
        <begin position="409"/>
        <end position="424"/>
    </location>
</feature>
<feature type="region of interest" description="Disordered" evidence="1">
    <location>
        <begin position="409"/>
        <end position="826"/>
    </location>
</feature>
<dbReference type="EMBL" id="GL636500">
    <property type="protein sequence ID" value="EFW15675.1"/>
    <property type="molecule type" value="Genomic_DNA"/>
</dbReference>
<feature type="region of interest" description="Disordered" evidence="1">
    <location>
        <begin position="145"/>
        <end position="181"/>
    </location>
</feature>
<feature type="region of interest" description="Disordered" evidence="1">
    <location>
        <begin position="369"/>
        <end position="388"/>
    </location>
</feature>
<feature type="compositionally biased region" description="Basic and acidic residues" evidence="1">
    <location>
        <begin position="160"/>
        <end position="179"/>
    </location>
</feature>
<proteinExistence type="predicted"/>
<feature type="domain" description="DUF3824" evidence="2">
    <location>
        <begin position="288"/>
        <end position="343"/>
    </location>
</feature>
<feature type="compositionally biased region" description="Basic residues" evidence="1">
    <location>
        <begin position="374"/>
        <end position="387"/>
    </location>
</feature>
<feature type="compositionally biased region" description="Basic residues" evidence="1">
    <location>
        <begin position="264"/>
        <end position="282"/>
    </location>
</feature>
<evidence type="ECO:0000256" key="1">
    <source>
        <dbReference type="SAM" id="MobiDB-lite"/>
    </source>
</evidence>
<evidence type="ECO:0000313" key="4">
    <source>
        <dbReference type="Proteomes" id="UP000002497"/>
    </source>
</evidence>
<feature type="compositionally biased region" description="Pro residues" evidence="1">
    <location>
        <begin position="614"/>
        <end position="628"/>
    </location>
</feature>
<feature type="compositionally biased region" description="Polar residues" evidence="1">
    <location>
        <begin position="679"/>
        <end position="699"/>
    </location>
</feature>
<feature type="compositionally biased region" description="Basic residues" evidence="1">
    <location>
        <begin position="425"/>
        <end position="435"/>
    </location>
</feature>
<feature type="compositionally biased region" description="Basic residues" evidence="1">
    <location>
        <begin position="477"/>
        <end position="487"/>
    </location>
</feature>
<dbReference type="VEuPathDB" id="FungiDB:CPSG_08112"/>
<accession>E9DDF0</accession>
<reference evidence="4" key="1">
    <citation type="journal article" date="2010" name="Genome Res.">
        <title>Population genomic sequencing of Coccidioides fungi reveals recent hybridization and transposon control.</title>
        <authorList>
            <person name="Neafsey D.E."/>
            <person name="Barker B.M."/>
            <person name="Sharpton T.J."/>
            <person name="Stajich J.E."/>
            <person name="Park D.J."/>
            <person name="Whiston E."/>
            <person name="Hung C.-Y."/>
            <person name="McMahan C."/>
            <person name="White J."/>
            <person name="Sykes S."/>
            <person name="Heiman D."/>
            <person name="Young S."/>
            <person name="Zeng Q."/>
            <person name="Abouelleil A."/>
            <person name="Aftuck L."/>
            <person name="Bessette D."/>
            <person name="Brown A."/>
            <person name="FitzGerald M."/>
            <person name="Lui A."/>
            <person name="Macdonald J.P."/>
            <person name="Priest M."/>
            <person name="Orbach M.J."/>
            <person name="Galgiani J.N."/>
            <person name="Kirkland T.N."/>
            <person name="Cole G.T."/>
            <person name="Birren B.W."/>
            <person name="Henn M.R."/>
            <person name="Taylor J.W."/>
            <person name="Rounsley S.D."/>
        </authorList>
    </citation>
    <scope>NUCLEOTIDE SEQUENCE [LARGE SCALE GENOMIC DNA]</scope>
    <source>
        <strain evidence="4">RMSCC 757 / Silveira</strain>
    </source>
</reference>
<feature type="compositionally biased region" description="Polar residues" evidence="1">
    <location>
        <begin position="729"/>
        <end position="743"/>
    </location>
</feature>
<feature type="compositionally biased region" description="Basic residues" evidence="1">
    <location>
        <begin position="325"/>
        <end position="336"/>
    </location>
</feature>
<dbReference type="PANTHER" id="PTHR35487:SF1">
    <property type="entry name" value="DUF3824 DOMAIN-CONTAINING PROTEIN"/>
    <property type="match status" value="1"/>
</dbReference>
<feature type="region of interest" description="Disordered" evidence="1">
    <location>
        <begin position="239"/>
        <end position="292"/>
    </location>
</feature>
<dbReference type="PANTHER" id="PTHR35487">
    <property type="entry name" value="DUF3824 DOMAIN-CONTAINING PROTEIN"/>
    <property type="match status" value="1"/>
</dbReference>
<dbReference type="AlphaFoldDB" id="E9DDF0"/>
<name>E9DDF0_COCPS</name>
<feature type="domain" description="DUF3824" evidence="2">
    <location>
        <begin position="382"/>
        <end position="467"/>
    </location>
</feature>
<feature type="compositionally biased region" description="Low complexity" evidence="1">
    <location>
        <begin position="518"/>
        <end position="533"/>
    </location>
</feature>
<gene>
    <name evidence="3" type="ORF">CPSG_08112</name>
</gene>
<organism evidence="4">
    <name type="scientific">Coccidioides posadasii (strain RMSCC 757 / Silveira)</name>
    <name type="common">Valley fever fungus</name>
    <dbReference type="NCBI Taxonomy" id="443226"/>
    <lineage>
        <taxon>Eukaryota</taxon>
        <taxon>Fungi</taxon>
        <taxon>Dikarya</taxon>
        <taxon>Ascomycota</taxon>
        <taxon>Pezizomycotina</taxon>
        <taxon>Eurotiomycetes</taxon>
        <taxon>Eurotiomycetidae</taxon>
        <taxon>Onygenales</taxon>
        <taxon>Onygenaceae</taxon>
        <taxon>Coccidioides</taxon>
    </lineage>
</organism>
<feature type="region of interest" description="Disordered" evidence="1">
    <location>
        <begin position="313"/>
        <end position="351"/>
    </location>
</feature>
<feature type="compositionally biased region" description="Basic residues" evidence="1">
    <location>
        <begin position="772"/>
        <end position="791"/>
    </location>
</feature>
<feature type="compositionally biased region" description="Low complexity" evidence="1">
    <location>
        <begin position="283"/>
        <end position="292"/>
    </location>
</feature>
<dbReference type="Proteomes" id="UP000002497">
    <property type="component" value="Unassembled WGS sequence"/>
</dbReference>
<dbReference type="HOGENOM" id="CLU_010781_1_0_1"/>
<dbReference type="Pfam" id="PF12868">
    <property type="entry name" value="DUF3824"/>
    <property type="match status" value="3"/>
</dbReference>
<dbReference type="OrthoDB" id="4206582at2759"/>
<dbReference type="InterPro" id="IPR024436">
    <property type="entry name" value="DUF3824"/>
</dbReference>
<dbReference type="eggNOG" id="ENOG502QW3V">
    <property type="taxonomic scope" value="Eukaryota"/>
</dbReference>
<feature type="compositionally biased region" description="Basic residues" evidence="1">
    <location>
        <begin position="239"/>
        <end position="254"/>
    </location>
</feature>
<feature type="compositionally biased region" description="Basic and acidic residues" evidence="1">
    <location>
        <begin position="807"/>
        <end position="826"/>
    </location>
</feature>
<feature type="compositionally biased region" description="Polar residues" evidence="1">
    <location>
        <begin position="581"/>
        <end position="602"/>
    </location>
</feature>
<dbReference type="STRING" id="443226.E9DDF0"/>
<dbReference type="OMA" id="DRFDSQG"/>